<dbReference type="AlphaFoldDB" id="A0A846N1Q1"/>
<keyword evidence="3" id="KW-1185">Reference proteome</keyword>
<feature type="compositionally biased region" description="Basic and acidic residues" evidence="1">
    <location>
        <begin position="20"/>
        <end position="32"/>
    </location>
</feature>
<gene>
    <name evidence="2" type="ORF">FHS83_002395</name>
</gene>
<protein>
    <submittedName>
        <fullName evidence="2">Uncharacterized protein</fullName>
    </submittedName>
</protein>
<comment type="caution">
    <text evidence="2">The sequence shown here is derived from an EMBL/GenBank/DDBJ whole genome shotgun (WGS) entry which is preliminary data.</text>
</comment>
<evidence type="ECO:0000313" key="3">
    <source>
        <dbReference type="Proteomes" id="UP000570514"/>
    </source>
</evidence>
<sequence>MAVQPPAPLPTPAPARPKRIVKEETKEPERLASVDPKSLIGLQPNAVERLLGSPTNVTRSTPSLVWTYAGQGCSFKVVFYPDIKTESFHALKFSASNGEDNSCIRNILTVKSNGPS</sequence>
<proteinExistence type="predicted"/>
<organism evidence="2 3">
    <name type="scientific">Rhizomicrobium palustre</name>
    <dbReference type="NCBI Taxonomy" id="189966"/>
    <lineage>
        <taxon>Bacteria</taxon>
        <taxon>Pseudomonadati</taxon>
        <taxon>Pseudomonadota</taxon>
        <taxon>Alphaproteobacteria</taxon>
        <taxon>Micropepsales</taxon>
        <taxon>Micropepsaceae</taxon>
        <taxon>Rhizomicrobium</taxon>
    </lineage>
</organism>
<evidence type="ECO:0000256" key="1">
    <source>
        <dbReference type="SAM" id="MobiDB-lite"/>
    </source>
</evidence>
<dbReference type="RefSeq" id="WP_167083199.1">
    <property type="nucleotide sequence ID" value="NZ_BAAADC010000001.1"/>
</dbReference>
<accession>A0A846N1Q1</accession>
<evidence type="ECO:0000313" key="2">
    <source>
        <dbReference type="EMBL" id="NIK89077.1"/>
    </source>
</evidence>
<reference evidence="2 3" key="1">
    <citation type="submission" date="2020-03" db="EMBL/GenBank/DDBJ databases">
        <title>Genomic Encyclopedia of Type Strains, Phase IV (KMG-IV): sequencing the most valuable type-strain genomes for metagenomic binning, comparative biology and taxonomic classification.</title>
        <authorList>
            <person name="Goeker M."/>
        </authorList>
    </citation>
    <scope>NUCLEOTIDE SEQUENCE [LARGE SCALE GENOMIC DNA]</scope>
    <source>
        <strain evidence="2 3">DSM 19867</strain>
    </source>
</reference>
<feature type="compositionally biased region" description="Pro residues" evidence="1">
    <location>
        <begin position="1"/>
        <end position="15"/>
    </location>
</feature>
<feature type="region of interest" description="Disordered" evidence="1">
    <location>
        <begin position="1"/>
        <end position="37"/>
    </location>
</feature>
<dbReference type="EMBL" id="JAASRM010000001">
    <property type="protein sequence ID" value="NIK89077.1"/>
    <property type="molecule type" value="Genomic_DNA"/>
</dbReference>
<name>A0A846N1Q1_9PROT</name>
<dbReference type="Proteomes" id="UP000570514">
    <property type="component" value="Unassembled WGS sequence"/>
</dbReference>